<dbReference type="eggNOG" id="ENOG502S3WS">
    <property type="taxonomic scope" value="Eukaryota"/>
</dbReference>
<evidence type="ECO:0000313" key="4">
    <source>
        <dbReference type="Proteomes" id="UP000005666"/>
    </source>
</evidence>
<accession>G8BTC6</accession>
<evidence type="ECO:0000256" key="1">
    <source>
        <dbReference type="SAM" id="Coils"/>
    </source>
</evidence>
<feature type="region of interest" description="Disordered" evidence="2">
    <location>
        <begin position="1"/>
        <end position="97"/>
    </location>
</feature>
<dbReference type="OrthoDB" id="4061731at2759"/>
<proteinExistence type="predicted"/>
<dbReference type="RefSeq" id="XP_003685588.1">
    <property type="nucleotide sequence ID" value="XM_003685540.1"/>
</dbReference>
<keyword evidence="1" id="KW-0175">Coiled coil</keyword>
<gene>
    <name evidence="3" type="primary">TPHA0E00590</name>
    <name evidence="3" type="ordered locus">TPHA_0E00590</name>
</gene>
<dbReference type="KEGG" id="tpf:TPHA_0E00590"/>
<reference evidence="3 4" key="1">
    <citation type="journal article" date="2011" name="Proc. Natl. Acad. Sci. U.S.A.">
        <title>Evolutionary erosion of yeast sex chromosomes by mating-type switching accidents.</title>
        <authorList>
            <person name="Gordon J.L."/>
            <person name="Armisen D."/>
            <person name="Proux-Wera E."/>
            <person name="Oheigeartaigh S.S."/>
            <person name="Byrne K.P."/>
            <person name="Wolfe K.H."/>
        </authorList>
    </citation>
    <scope>NUCLEOTIDE SEQUENCE [LARGE SCALE GENOMIC DNA]</scope>
    <source>
        <strain evidence="4">ATCC 24235 / CBS 4417 / NBRC 1672 / NRRL Y-8282 / UCD 70-5</strain>
    </source>
</reference>
<dbReference type="HOGENOM" id="CLU_064343_0_0_1"/>
<dbReference type="Proteomes" id="UP000005666">
    <property type="component" value="Chromosome 5"/>
</dbReference>
<keyword evidence="4" id="KW-1185">Reference proteome</keyword>
<feature type="coiled-coil region" evidence="1">
    <location>
        <begin position="116"/>
        <end position="150"/>
    </location>
</feature>
<evidence type="ECO:0000256" key="2">
    <source>
        <dbReference type="SAM" id="MobiDB-lite"/>
    </source>
</evidence>
<dbReference type="OMA" id="LPPRNTM"/>
<sequence>MSQNQRKVSQPLDLHSFSIVNKQSEPKDTTEGQVDKDEQNSNNALEKRATDNSEHSHSRNSSDIKLKPISPRKAGIQLPLPLQSTPVKNQKHERMDSNKEENIITDETYQELLYKLATKKRTVTELIDHLKKEEKELRILEDEISRYAEKKGIHNQNNILASPRGKGNNEMIQSWAKQIHSAIDEVNNSPNVVNGKKSISDFFYKQQDNEVKSRNYKVEKPFFKQLVDKFSEFTFNEDDEEEFDKSRNLDEYSVNNNFNYEYDESNIDDEEEPEGILNIGLRKPRVSKPLTIKK</sequence>
<protein>
    <submittedName>
        <fullName evidence="3">Uncharacterized protein</fullName>
    </submittedName>
</protein>
<name>G8BTC6_TETPH</name>
<evidence type="ECO:0000313" key="3">
    <source>
        <dbReference type="EMBL" id="CCE63154.1"/>
    </source>
</evidence>
<organism evidence="3 4">
    <name type="scientific">Tetrapisispora phaffii (strain ATCC 24235 / CBS 4417 / NBRC 1672 / NRRL Y-8282 / UCD 70-5)</name>
    <name type="common">Yeast</name>
    <name type="synonym">Fabospora phaffii</name>
    <dbReference type="NCBI Taxonomy" id="1071381"/>
    <lineage>
        <taxon>Eukaryota</taxon>
        <taxon>Fungi</taxon>
        <taxon>Dikarya</taxon>
        <taxon>Ascomycota</taxon>
        <taxon>Saccharomycotina</taxon>
        <taxon>Saccharomycetes</taxon>
        <taxon>Saccharomycetales</taxon>
        <taxon>Saccharomycetaceae</taxon>
        <taxon>Tetrapisispora</taxon>
    </lineage>
</organism>
<dbReference type="GeneID" id="11531305"/>
<dbReference type="AlphaFoldDB" id="G8BTC6"/>
<feature type="compositionally biased region" description="Basic and acidic residues" evidence="2">
    <location>
        <begin position="24"/>
        <end position="66"/>
    </location>
</feature>
<dbReference type="EMBL" id="HE612860">
    <property type="protein sequence ID" value="CCE63154.1"/>
    <property type="molecule type" value="Genomic_DNA"/>
</dbReference>